<dbReference type="Proteomes" id="UP000032160">
    <property type="component" value="Chromosome I"/>
</dbReference>
<dbReference type="GO" id="GO:0030288">
    <property type="term" value="C:outer membrane-bounded periplasmic space"/>
    <property type="evidence" value="ECO:0007669"/>
    <property type="project" value="TreeGrafter"/>
</dbReference>
<evidence type="ECO:0000256" key="2">
    <source>
        <dbReference type="ARBA" id="ARBA00005695"/>
    </source>
</evidence>
<proteinExistence type="inferred from homology"/>
<accession>X5MDA8</accession>
<reference evidence="6 7" key="1">
    <citation type="journal article" date="2014" name="Front. Genet.">
        <title>Genome and metabolic network of "Candidatus Phaeomarinobacter ectocarpi" Ec32, a new candidate genus of Alphaproteobacteria frequently associated with brown algae.</title>
        <authorList>
            <person name="Dittami S.M."/>
            <person name="Barbeyron T."/>
            <person name="Boyen C."/>
            <person name="Cambefort J."/>
            <person name="Collet G."/>
            <person name="Delage L."/>
            <person name="Gobet A."/>
            <person name="Groisillier A."/>
            <person name="Leblanc C."/>
            <person name="Michel G."/>
            <person name="Scornet D."/>
            <person name="Siegel A."/>
            <person name="Tapia J.E."/>
            <person name="Tonon T."/>
        </authorList>
    </citation>
    <scope>NUCLEOTIDE SEQUENCE [LARGE SCALE GENOMIC DNA]</scope>
    <source>
        <strain evidence="6 7">Ec32</strain>
    </source>
</reference>
<dbReference type="OrthoDB" id="9803988at2"/>
<dbReference type="EMBL" id="HG966617">
    <property type="protein sequence ID" value="CDO58294.1"/>
    <property type="molecule type" value="Genomic_DNA"/>
</dbReference>
<protein>
    <submittedName>
        <fullName evidence="6">ABC transporter, periplasmic substrate-binding protein</fullName>
    </submittedName>
</protein>
<name>X5MDA8_9HYPH</name>
<dbReference type="AlphaFoldDB" id="X5MDA8"/>
<feature type="domain" description="Solute-binding protein family 5" evidence="5">
    <location>
        <begin position="117"/>
        <end position="505"/>
    </location>
</feature>
<evidence type="ECO:0000256" key="3">
    <source>
        <dbReference type="ARBA" id="ARBA00022729"/>
    </source>
</evidence>
<dbReference type="InterPro" id="IPR030678">
    <property type="entry name" value="Peptide/Ni-bd"/>
</dbReference>
<dbReference type="PANTHER" id="PTHR30290:SF64">
    <property type="entry name" value="ABC TRANSPORTER PERIPLASMIC BINDING PROTEIN"/>
    <property type="match status" value="1"/>
</dbReference>
<dbReference type="GO" id="GO:0015833">
    <property type="term" value="P:peptide transport"/>
    <property type="evidence" value="ECO:0007669"/>
    <property type="project" value="TreeGrafter"/>
</dbReference>
<keyword evidence="3 4" id="KW-0732">Signal</keyword>
<evidence type="ECO:0000313" key="7">
    <source>
        <dbReference type="Proteomes" id="UP000032160"/>
    </source>
</evidence>
<dbReference type="Gene3D" id="3.40.190.10">
    <property type="entry name" value="Periplasmic binding protein-like II"/>
    <property type="match status" value="1"/>
</dbReference>
<dbReference type="RefSeq" id="WP_043948065.1">
    <property type="nucleotide sequence ID" value="NZ_HG966617.1"/>
</dbReference>
<gene>
    <name evidence="6" type="ORF">BN1012_Phect80</name>
</gene>
<dbReference type="PIRSF" id="PIRSF002741">
    <property type="entry name" value="MppA"/>
    <property type="match status" value="1"/>
</dbReference>
<dbReference type="PATRIC" id="fig|1458461.3.peg.80"/>
<dbReference type="Gene3D" id="3.10.105.10">
    <property type="entry name" value="Dipeptide-binding Protein, Domain 3"/>
    <property type="match status" value="1"/>
</dbReference>
<feature type="signal peptide" evidence="4">
    <location>
        <begin position="1"/>
        <end position="22"/>
    </location>
</feature>
<evidence type="ECO:0000313" key="6">
    <source>
        <dbReference type="EMBL" id="CDO58294.1"/>
    </source>
</evidence>
<organism evidence="6 7">
    <name type="scientific">Candidatus Phaeomarinibacter ectocarpi</name>
    <dbReference type="NCBI Taxonomy" id="1458461"/>
    <lineage>
        <taxon>Bacteria</taxon>
        <taxon>Pseudomonadati</taxon>
        <taxon>Pseudomonadota</taxon>
        <taxon>Alphaproteobacteria</taxon>
        <taxon>Hyphomicrobiales</taxon>
        <taxon>Parvibaculaceae</taxon>
        <taxon>Candidatus Phaeomarinibacter</taxon>
    </lineage>
</organism>
<comment type="subcellular location">
    <subcellularLocation>
        <location evidence="1">Periplasm</location>
    </subcellularLocation>
</comment>
<dbReference type="GO" id="GO:0043190">
    <property type="term" value="C:ATP-binding cassette (ABC) transporter complex"/>
    <property type="evidence" value="ECO:0007669"/>
    <property type="project" value="InterPro"/>
</dbReference>
<evidence type="ECO:0000259" key="5">
    <source>
        <dbReference type="Pfam" id="PF00496"/>
    </source>
</evidence>
<evidence type="ECO:0000256" key="4">
    <source>
        <dbReference type="SAM" id="SignalP"/>
    </source>
</evidence>
<dbReference type="STRING" id="1458461.BN1012_Phect80"/>
<comment type="similarity">
    <text evidence="2">Belongs to the bacterial solute-binding protein 5 family.</text>
</comment>
<dbReference type="GO" id="GO:1904680">
    <property type="term" value="F:peptide transmembrane transporter activity"/>
    <property type="evidence" value="ECO:0007669"/>
    <property type="project" value="TreeGrafter"/>
</dbReference>
<dbReference type="HOGENOM" id="CLU_023171_0_0_5"/>
<dbReference type="SUPFAM" id="SSF53850">
    <property type="entry name" value="Periplasmic binding protein-like II"/>
    <property type="match status" value="1"/>
</dbReference>
<dbReference type="KEGG" id="pect:BN1012_Phect80"/>
<dbReference type="CDD" id="cd08497">
    <property type="entry name" value="MbnE-like"/>
    <property type="match status" value="1"/>
</dbReference>
<sequence length="617" mass="69673">MNLRACLLAAAVSIGFVLPSAAEELAPNGGEWRHGISIFGDLKYPADFEHFDYANPEAPKGGELRLLPVGSYMNQGFLTFDTLNLFVLKGMGAHGMRLNFDTLMTRAWDEPDAMYGLAAEAAAIAPDNMSVAFRLRDNLTFHDGSKITSEDVVFTFDLLKSDGHPHITTAMRDVVSASALDDRTVLYEFEGNQVRDLPISIADLPILSKAFYSTNDFTASTLEPPLGSGPYVVSDVRQGRSISLRRNAEYWGKDLPVNKGRFNFETVQFEYFRDRTAAFEAFKAQEYTFHEEFTSRFWATKYVFPAFVDGRVKKLTTPDDRPSGTQGWFINTRRSHLSDPVVREALSHAFDFEWTNRQHFHDLYKRTQSYFENSEMKATGKPDDAELALLEPFRGEIPDGVFDKAYVPPVSNASGQDRRQLKIARDLLADAGWEVRDGVLKNASDEPFTLEFLSDTPTFERVLQPLIKNLALLGIDAKIRLVDAAQFEERLKDFDFDIITRRFSMRETPGVELRAFMGSEAAAQEGSRNLAGISSPAIDALIDKVTEATSREDLVTAARALDRVLRAGHYWIPQWYKAEHNLAVWDKFAQPEIKPKYHRGVIRLWWVDAEKEAALNQ</sequence>
<feature type="chain" id="PRO_5004960001" evidence="4">
    <location>
        <begin position="23"/>
        <end position="617"/>
    </location>
</feature>
<evidence type="ECO:0000256" key="1">
    <source>
        <dbReference type="ARBA" id="ARBA00004418"/>
    </source>
</evidence>
<dbReference type="Pfam" id="PF00496">
    <property type="entry name" value="SBP_bac_5"/>
    <property type="match status" value="1"/>
</dbReference>
<dbReference type="GO" id="GO:0042884">
    <property type="term" value="P:microcin transport"/>
    <property type="evidence" value="ECO:0007669"/>
    <property type="project" value="TreeGrafter"/>
</dbReference>
<dbReference type="InterPro" id="IPR000914">
    <property type="entry name" value="SBP_5_dom"/>
</dbReference>
<dbReference type="InterPro" id="IPR039424">
    <property type="entry name" value="SBP_5"/>
</dbReference>
<dbReference type="PANTHER" id="PTHR30290">
    <property type="entry name" value="PERIPLASMIC BINDING COMPONENT OF ABC TRANSPORTER"/>
    <property type="match status" value="1"/>
</dbReference>
<keyword evidence="7" id="KW-1185">Reference proteome</keyword>